<evidence type="ECO:0000259" key="8">
    <source>
        <dbReference type="Pfam" id="PF00535"/>
    </source>
</evidence>
<evidence type="ECO:0000313" key="9">
    <source>
        <dbReference type="EMBL" id="SFM04123.1"/>
    </source>
</evidence>
<sequence>MSEPDISVVVPAKNEESNLPTLIQGIQSAFDGTGHAIEIIIVDDGSEDGTLARLKSLQADMPNLRVLHTPTSGGQSAAVHTGVKAARAPICCTLDGDGQNPPSELPKLVAPLMAADAPAKLGLVAGQRVKRQDTMSKKLASKAANGIRSFVLKDKTRDTGCGLKAFRRDAFLDLPYFDHMHRYLPALFSMNGFDVAHVDVAHEARHSGRSNYSNLQRGLVGAVDLFGVAWLIRRRKKARATELNGDS</sequence>
<name>A0A1I4MM10_9RHOB</name>
<keyword evidence="10" id="KW-1185">Reference proteome</keyword>
<dbReference type="GO" id="GO:0009103">
    <property type="term" value="P:lipopolysaccharide biosynthetic process"/>
    <property type="evidence" value="ECO:0007669"/>
    <property type="project" value="UniProtKB-KW"/>
</dbReference>
<dbReference type="AlphaFoldDB" id="A0A1I4MM10"/>
<evidence type="ECO:0000256" key="4">
    <source>
        <dbReference type="ARBA" id="ARBA00022692"/>
    </source>
</evidence>
<evidence type="ECO:0000256" key="6">
    <source>
        <dbReference type="ARBA" id="ARBA00022989"/>
    </source>
</evidence>
<dbReference type="Proteomes" id="UP000199144">
    <property type="component" value="Unassembled WGS sequence"/>
</dbReference>
<dbReference type="SUPFAM" id="SSF53448">
    <property type="entry name" value="Nucleotide-diphospho-sugar transferases"/>
    <property type="match status" value="1"/>
</dbReference>
<evidence type="ECO:0000256" key="7">
    <source>
        <dbReference type="ARBA" id="ARBA00023136"/>
    </source>
</evidence>
<dbReference type="PANTHER" id="PTHR48090:SF3">
    <property type="entry name" value="UNDECAPRENYL-PHOSPHATE 4-DEOXY-4-FORMAMIDO-L-ARABINOSE TRANSFERASE"/>
    <property type="match status" value="1"/>
</dbReference>
<dbReference type="InterPro" id="IPR001173">
    <property type="entry name" value="Glyco_trans_2-like"/>
</dbReference>
<dbReference type="GO" id="GO:0005886">
    <property type="term" value="C:plasma membrane"/>
    <property type="evidence" value="ECO:0007669"/>
    <property type="project" value="TreeGrafter"/>
</dbReference>
<evidence type="ECO:0000256" key="1">
    <source>
        <dbReference type="ARBA" id="ARBA00022475"/>
    </source>
</evidence>
<feature type="domain" description="Glycosyltransferase 2-like" evidence="8">
    <location>
        <begin position="7"/>
        <end position="171"/>
    </location>
</feature>
<organism evidence="9 10">
    <name type="scientific">Shimia aestuarii</name>
    <dbReference type="NCBI Taxonomy" id="254406"/>
    <lineage>
        <taxon>Bacteria</taxon>
        <taxon>Pseudomonadati</taxon>
        <taxon>Pseudomonadota</taxon>
        <taxon>Alphaproteobacteria</taxon>
        <taxon>Rhodobacterales</taxon>
        <taxon>Roseobacteraceae</taxon>
    </lineage>
</organism>
<keyword evidence="6" id="KW-1133">Transmembrane helix</keyword>
<keyword evidence="4" id="KW-0812">Transmembrane</keyword>
<dbReference type="RefSeq" id="WP_093093614.1">
    <property type="nucleotide sequence ID" value="NZ_FOTQ01000003.1"/>
</dbReference>
<dbReference type="InterPro" id="IPR050256">
    <property type="entry name" value="Glycosyltransferase_2"/>
</dbReference>
<keyword evidence="5" id="KW-0448">Lipopolysaccharide biosynthesis</keyword>
<evidence type="ECO:0000256" key="5">
    <source>
        <dbReference type="ARBA" id="ARBA00022985"/>
    </source>
</evidence>
<keyword evidence="2 9" id="KW-0328">Glycosyltransferase</keyword>
<proteinExistence type="predicted"/>
<dbReference type="PANTHER" id="PTHR48090">
    <property type="entry name" value="UNDECAPRENYL-PHOSPHATE 4-DEOXY-4-FORMAMIDO-L-ARABINOSE TRANSFERASE-RELATED"/>
    <property type="match status" value="1"/>
</dbReference>
<keyword evidence="3 9" id="KW-0808">Transferase</keyword>
<keyword evidence="1" id="KW-1003">Cell membrane</keyword>
<dbReference type="GO" id="GO:0099621">
    <property type="term" value="F:undecaprenyl-phosphate 4-deoxy-4-formamido-L-arabinose transferase activity"/>
    <property type="evidence" value="ECO:0007669"/>
    <property type="project" value="TreeGrafter"/>
</dbReference>
<evidence type="ECO:0000256" key="2">
    <source>
        <dbReference type="ARBA" id="ARBA00022676"/>
    </source>
</evidence>
<evidence type="ECO:0000313" key="10">
    <source>
        <dbReference type="Proteomes" id="UP000199144"/>
    </source>
</evidence>
<accession>A0A1I4MM10</accession>
<protein>
    <submittedName>
        <fullName evidence="9">Dolichol-phosphate mannosyltransferase</fullName>
    </submittedName>
</protein>
<reference evidence="9 10" key="1">
    <citation type="submission" date="2016-10" db="EMBL/GenBank/DDBJ databases">
        <authorList>
            <person name="de Groot N.N."/>
        </authorList>
    </citation>
    <scope>NUCLEOTIDE SEQUENCE [LARGE SCALE GENOMIC DNA]</scope>
    <source>
        <strain evidence="9 10">DSM 15283</strain>
    </source>
</reference>
<keyword evidence="7" id="KW-0472">Membrane</keyword>
<dbReference type="STRING" id="254406.SAMN04488042_103144"/>
<dbReference type="Gene3D" id="3.90.550.10">
    <property type="entry name" value="Spore Coat Polysaccharide Biosynthesis Protein SpsA, Chain A"/>
    <property type="match status" value="1"/>
</dbReference>
<dbReference type="InterPro" id="IPR029044">
    <property type="entry name" value="Nucleotide-diphossugar_trans"/>
</dbReference>
<gene>
    <name evidence="9" type="ORF">SAMN04488042_103144</name>
</gene>
<dbReference type="Pfam" id="PF00535">
    <property type="entry name" value="Glycos_transf_2"/>
    <property type="match status" value="1"/>
</dbReference>
<dbReference type="EMBL" id="FOTQ01000003">
    <property type="protein sequence ID" value="SFM04123.1"/>
    <property type="molecule type" value="Genomic_DNA"/>
</dbReference>
<evidence type="ECO:0000256" key="3">
    <source>
        <dbReference type="ARBA" id="ARBA00022679"/>
    </source>
</evidence>
<dbReference type="OrthoDB" id="5291101at2"/>
<dbReference type="CDD" id="cd04179">
    <property type="entry name" value="DPM_DPG-synthase_like"/>
    <property type="match status" value="1"/>
</dbReference>
<dbReference type="FunFam" id="3.90.550.10:FF:000170">
    <property type="entry name" value="Dolichol-phosphate mannosyltransferase"/>
    <property type="match status" value="1"/>
</dbReference>